<dbReference type="InterPro" id="IPR031315">
    <property type="entry name" value="LNS2/PITP"/>
</dbReference>
<evidence type="ECO:0000256" key="2">
    <source>
        <dbReference type="SAM" id="MobiDB-lite"/>
    </source>
</evidence>
<protein>
    <recommendedName>
        <fullName evidence="3">LNS2/PITP domain-containing protein</fullName>
    </recommendedName>
</protein>
<evidence type="ECO:0000259" key="3">
    <source>
        <dbReference type="SMART" id="SM00775"/>
    </source>
</evidence>
<dbReference type="Gene3D" id="3.40.50.1000">
    <property type="entry name" value="HAD superfamily/HAD-like"/>
    <property type="match status" value="1"/>
</dbReference>
<organism evidence="4">
    <name type="scientific">Hemiselmis andersenii</name>
    <name type="common">Cryptophyte alga</name>
    <dbReference type="NCBI Taxonomy" id="464988"/>
    <lineage>
        <taxon>Eukaryota</taxon>
        <taxon>Cryptophyceae</taxon>
        <taxon>Cryptomonadales</taxon>
        <taxon>Hemiselmidaceae</taxon>
        <taxon>Hemiselmis</taxon>
    </lineage>
</organism>
<dbReference type="Pfam" id="PF08235">
    <property type="entry name" value="LNS2"/>
    <property type="match status" value="1"/>
</dbReference>
<accession>A0A6U5CU96</accession>
<dbReference type="GO" id="GO:0008195">
    <property type="term" value="F:phosphatidate phosphatase activity"/>
    <property type="evidence" value="ECO:0007669"/>
    <property type="project" value="TreeGrafter"/>
</dbReference>
<dbReference type="InterPro" id="IPR007651">
    <property type="entry name" value="Lipin_N"/>
</dbReference>
<proteinExistence type="inferred from homology"/>
<gene>
    <name evidence="4" type="ORF">HAND00432_LOCUS37554</name>
</gene>
<dbReference type="InterPro" id="IPR013209">
    <property type="entry name" value="LNS2"/>
</dbReference>
<comment type="similarity">
    <text evidence="1">Belongs to the lipin family.</text>
</comment>
<feature type="region of interest" description="Disordered" evidence="2">
    <location>
        <begin position="263"/>
        <end position="286"/>
    </location>
</feature>
<dbReference type="PANTHER" id="PTHR12181:SF12">
    <property type="entry name" value="PHOSPHATIDATE PHOSPHATASE"/>
    <property type="match status" value="1"/>
</dbReference>
<dbReference type="InterPro" id="IPR036412">
    <property type="entry name" value="HAD-like_sf"/>
</dbReference>
<dbReference type="EMBL" id="HBFX01062189">
    <property type="protein sequence ID" value="CAD8986541.1"/>
    <property type="molecule type" value="Transcribed_RNA"/>
</dbReference>
<feature type="region of interest" description="Disordered" evidence="2">
    <location>
        <begin position="315"/>
        <end position="347"/>
    </location>
</feature>
<feature type="domain" description="LNS2/PITP" evidence="3">
    <location>
        <begin position="142"/>
        <end position="393"/>
    </location>
</feature>
<dbReference type="PANTHER" id="PTHR12181">
    <property type="entry name" value="LIPIN"/>
    <property type="match status" value="1"/>
</dbReference>
<dbReference type="SMART" id="SM00775">
    <property type="entry name" value="LNS2"/>
    <property type="match status" value="1"/>
</dbReference>
<evidence type="ECO:0000256" key="1">
    <source>
        <dbReference type="ARBA" id="ARBA00005476"/>
    </source>
</evidence>
<evidence type="ECO:0000313" key="4">
    <source>
        <dbReference type="EMBL" id="CAD8986541.1"/>
    </source>
</evidence>
<dbReference type="SUPFAM" id="SSF56784">
    <property type="entry name" value="HAD-like"/>
    <property type="match status" value="1"/>
</dbReference>
<name>A0A6U5CU96_HEMAN</name>
<dbReference type="Pfam" id="PF04571">
    <property type="entry name" value="Lipin_N"/>
    <property type="match status" value="1"/>
</dbReference>
<dbReference type="AlphaFoldDB" id="A0A6U5CU96"/>
<dbReference type="InterPro" id="IPR023214">
    <property type="entry name" value="HAD_sf"/>
</dbReference>
<dbReference type="InterPro" id="IPR026058">
    <property type="entry name" value="LIPIN"/>
</dbReference>
<reference evidence="4" key="1">
    <citation type="submission" date="2021-01" db="EMBL/GenBank/DDBJ databases">
        <authorList>
            <person name="Corre E."/>
            <person name="Pelletier E."/>
            <person name="Niang G."/>
            <person name="Scheremetjew M."/>
            <person name="Finn R."/>
            <person name="Kale V."/>
            <person name="Holt S."/>
            <person name="Cochrane G."/>
            <person name="Meng A."/>
            <person name="Brown T."/>
            <person name="Cohen L."/>
        </authorList>
    </citation>
    <scope>NUCLEOTIDE SEQUENCE</scope>
    <source>
        <strain evidence="4">CCMP644</strain>
    </source>
</reference>
<sequence>MMKGMARRMAGSVGSSLWEGTSKFTDTGGGATDVVAVRHPSGHTMCSSFHAQLPRLSKVDMMGSRVQLFVNNLPTHILMVLDRDNICCFDDGSYKPAASELDALNLRPGRNSLRYELIHPLNNDRKFSVKADLHLWMPHDKVVIVDIDGTVTKTDVAGYGAAKLGYEYTHAGVCECVTVIARQGYKVLFLTSRAITLAQSTREFLRSIGFSNGGCGMPEFCLITTTETFLPSLIVGVRGADKFKTAALQEIVTAFAPEVKIRQSSSEEKVPGWRMDTSPQMSHHRTALGPQLASNLEVRETPADDEEQASQNSTLLYDGSDSDKSQAPPPPPAHPEGAASPGAPGGRCSDPLAGGIFVAGFGNRLTDTAAYAAVGVPTSHNFLIDERSLLKTMSPDSPAAFDGYLTLLPHIQRLLPALSPEGVPLGGAEGKGTCPFDCDCDLLVL</sequence>